<dbReference type="SUPFAM" id="SSF50331">
    <property type="entry name" value="MOP-like"/>
    <property type="match status" value="1"/>
</dbReference>
<proteinExistence type="predicted"/>
<keyword evidence="1" id="KW-0813">Transport</keyword>
<reference evidence="5 6" key="2">
    <citation type="submission" date="2020-03" db="EMBL/GenBank/DDBJ databases">
        <title>Roseomonas stagni sp. nov., isolated from pond water in Japan.</title>
        <authorList>
            <person name="Furuhata K."/>
            <person name="Miyamoto H."/>
            <person name="Goto K."/>
        </authorList>
    </citation>
    <scope>NUCLEOTIDE SEQUENCE [LARGE SCALE GENOMIC DNA]</scope>
    <source>
        <strain evidence="5 6">PeD5</strain>
    </source>
</reference>
<comment type="caution">
    <text evidence="5">The sequence shown here is derived from an EMBL/GenBank/DDBJ whole genome shotgun (WGS) entry which is preliminary data.</text>
</comment>
<dbReference type="InterPro" id="IPR017871">
    <property type="entry name" value="ABC_transporter-like_CS"/>
</dbReference>
<dbReference type="GO" id="GO:0015697">
    <property type="term" value="P:quaternary ammonium group transport"/>
    <property type="evidence" value="ECO:0007669"/>
    <property type="project" value="UniProtKB-ARBA"/>
</dbReference>
<dbReference type="InterPro" id="IPR050093">
    <property type="entry name" value="ABC_SmlMolc_Importer"/>
</dbReference>
<dbReference type="PANTHER" id="PTHR42781:SF4">
    <property type="entry name" value="SPERMIDINE_PUTRESCINE IMPORT ATP-BINDING PROTEIN POTA"/>
    <property type="match status" value="1"/>
</dbReference>
<accession>A0A6M1LSB9</accession>
<reference evidence="5 6" key="1">
    <citation type="submission" date="2020-02" db="EMBL/GenBank/DDBJ databases">
        <authorList>
            <person name="Kim H.M."/>
            <person name="Jeon C.O."/>
        </authorList>
    </citation>
    <scope>NUCLEOTIDE SEQUENCE [LARGE SCALE GENOMIC DNA]</scope>
    <source>
        <strain evidence="5 6">PeD5</strain>
    </source>
</reference>
<dbReference type="FunFam" id="3.40.50.300:FF:000425">
    <property type="entry name" value="Probable ABC transporter, ATP-binding subunit"/>
    <property type="match status" value="1"/>
</dbReference>
<evidence type="ECO:0000313" key="5">
    <source>
        <dbReference type="EMBL" id="NGM22932.1"/>
    </source>
</evidence>
<dbReference type="Gene3D" id="3.40.50.300">
    <property type="entry name" value="P-loop containing nucleotide triphosphate hydrolases"/>
    <property type="match status" value="1"/>
</dbReference>
<dbReference type="InterPro" id="IPR013611">
    <property type="entry name" value="Transp-assoc_OB_typ2"/>
</dbReference>
<dbReference type="GO" id="GO:0005524">
    <property type="term" value="F:ATP binding"/>
    <property type="evidence" value="ECO:0007669"/>
    <property type="project" value="UniProtKB-KW"/>
</dbReference>
<dbReference type="RefSeq" id="WP_164696856.1">
    <property type="nucleotide sequence ID" value="NZ_JAAIKB010000012.1"/>
</dbReference>
<dbReference type="SMART" id="SM00382">
    <property type="entry name" value="AAA"/>
    <property type="match status" value="1"/>
</dbReference>
<name>A0A6M1LSB9_9PROT</name>
<dbReference type="GO" id="GO:0022857">
    <property type="term" value="F:transmembrane transporter activity"/>
    <property type="evidence" value="ECO:0007669"/>
    <property type="project" value="InterPro"/>
</dbReference>
<keyword evidence="2" id="KW-0547">Nucleotide-binding</keyword>
<dbReference type="Pfam" id="PF08402">
    <property type="entry name" value="TOBE_2"/>
    <property type="match status" value="1"/>
</dbReference>
<evidence type="ECO:0000256" key="3">
    <source>
        <dbReference type="ARBA" id="ARBA00022840"/>
    </source>
</evidence>
<evidence type="ECO:0000259" key="4">
    <source>
        <dbReference type="PROSITE" id="PS50893"/>
    </source>
</evidence>
<dbReference type="PROSITE" id="PS50893">
    <property type="entry name" value="ABC_TRANSPORTER_2"/>
    <property type="match status" value="1"/>
</dbReference>
<dbReference type="EMBL" id="JAAIKB010000012">
    <property type="protein sequence ID" value="NGM22932.1"/>
    <property type="molecule type" value="Genomic_DNA"/>
</dbReference>
<keyword evidence="3 5" id="KW-0067">ATP-binding</keyword>
<dbReference type="GO" id="GO:0043190">
    <property type="term" value="C:ATP-binding cassette (ABC) transporter complex"/>
    <property type="evidence" value="ECO:0007669"/>
    <property type="project" value="InterPro"/>
</dbReference>
<dbReference type="PANTHER" id="PTHR42781">
    <property type="entry name" value="SPERMIDINE/PUTRESCINE IMPORT ATP-BINDING PROTEIN POTA"/>
    <property type="match status" value="1"/>
</dbReference>
<dbReference type="InterPro" id="IPR003593">
    <property type="entry name" value="AAA+_ATPase"/>
</dbReference>
<dbReference type="Gene3D" id="2.40.50.100">
    <property type="match status" value="1"/>
</dbReference>
<sequence>MTQIDIIGLTKRYGTTLALDGVTLQAREGELVSLLGPSGCGKTTTLRCIAGFMDPDGGDILADGASVTDLPPQRRDFGVVFQNYALFPHLTVFENVAYGLGVRRVPKAEQRTRVAEALAMVRLQGLEDRLPRALSGGQQQRVALARALVIRPRLLLLDEPLANLDARLREEVRWLIRDVQQRARITAFYVTHDQAEAMALSDRIAVMKAGRVAQFATPREIYQRPAEAYVARFTGEANIIPVRPRDRTAGGGFHVPFGGVVLPVSGVEGIRPGDAAMLMLRPEALSITDPGAPDAIPALVLGAAFLGAALACEVSLADGMRLRLQASPHGTVQPGMTVGLAVDTAHAWLMPDIPQ</sequence>
<dbReference type="InterPro" id="IPR008995">
    <property type="entry name" value="Mo/tungstate-bd_C_term_dom"/>
</dbReference>
<dbReference type="InterPro" id="IPR003439">
    <property type="entry name" value="ABC_transporter-like_ATP-bd"/>
</dbReference>
<dbReference type="GO" id="GO:0016887">
    <property type="term" value="F:ATP hydrolysis activity"/>
    <property type="evidence" value="ECO:0007669"/>
    <property type="project" value="InterPro"/>
</dbReference>
<organism evidence="5 6">
    <name type="scientific">Falsiroseomonas algicola</name>
    <dbReference type="NCBI Taxonomy" id="2716930"/>
    <lineage>
        <taxon>Bacteria</taxon>
        <taxon>Pseudomonadati</taxon>
        <taxon>Pseudomonadota</taxon>
        <taxon>Alphaproteobacteria</taxon>
        <taxon>Acetobacterales</taxon>
        <taxon>Roseomonadaceae</taxon>
        <taxon>Falsiroseomonas</taxon>
    </lineage>
</organism>
<dbReference type="PROSITE" id="PS00211">
    <property type="entry name" value="ABC_TRANSPORTER_1"/>
    <property type="match status" value="1"/>
</dbReference>
<dbReference type="InterPro" id="IPR027417">
    <property type="entry name" value="P-loop_NTPase"/>
</dbReference>
<gene>
    <name evidence="5" type="ORF">G3576_23170</name>
</gene>
<evidence type="ECO:0000256" key="1">
    <source>
        <dbReference type="ARBA" id="ARBA00022448"/>
    </source>
</evidence>
<dbReference type="AlphaFoldDB" id="A0A6M1LSB9"/>
<keyword evidence="6" id="KW-1185">Reference proteome</keyword>
<dbReference type="SUPFAM" id="SSF52540">
    <property type="entry name" value="P-loop containing nucleoside triphosphate hydrolases"/>
    <property type="match status" value="1"/>
</dbReference>
<dbReference type="Proteomes" id="UP000475385">
    <property type="component" value="Unassembled WGS sequence"/>
</dbReference>
<evidence type="ECO:0000256" key="2">
    <source>
        <dbReference type="ARBA" id="ARBA00022741"/>
    </source>
</evidence>
<dbReference type="Pfam" id="PF00005">
    <property type="entry name" value="ABC_tran"/>
    <property type="match status" value="1"/>
</dbReference>
<feature type="domain" description="ABC transporter" evidence="4">
    <location>
        <begin position="4"/>
        <end position="234"/>
    </location>
</feature>
<evidence type="ECO:0000313" key="6">
    <source>
        <dbReference type="Proteomes" id="UP000475385"/>
    </source>
</evidence>
<protein>
    <submittedName>
        <fullName evidence="5">ABC transporter ATP-binding protein</fullName>
    </submittedName>
</protein>